<protein>
    <submittedName>
        <fullName evidence="1">Uncharacterized protein</fullName>
    </submittedName>
</protein>
<organism evidence="1">
    <name type="scientific">Micrurus paraensis</name>
    <dbReference type="NCBI Taxonomy" id="1970185"/>
    <lineage>
        <taxon>Eukaryota</taxon>
        <taxon>Metazoa</taxon>
        <taxon>Chordata</taxon>
        <taxon>Craniata</taxon>
        <taxon>Vertebrata</taxon>
        <taxon>Euteleostomi</taxon>
        <taxon>Lepidosauria</taxon>
        <taxon>Squamata</taxon>
        <taxon>Bifurcata</taxon>
        <taxon>Unidentata</taxon>
        <taxon>Episquamata</taxon>
        <taxon>Toxicofera</taxon>
        <taxon>Serpentes</taxon>
        <taxon>Colubroidea</taxon>
        <taxon>Elapidae</taxon>
        <taxon>Elapinae</taxon>
        <taxon>Micrurus</taxon>
    </lineage>
</organism>
<dbReference type="AlphaFoldDB" id="A0A2D4KUZ7"/>
<evidence type="ECO:0000313" key="1">
    <source>
        <dbReference type="EMBL" id="LAB12529.1"/>
    </source>
</evidence>
<sequence>MVSPCPALHQSPAVTPLFCSKCPLTPNIQGVAALGHQFLDIVHSLLLVHLAIFSYNLIKGILHIPGHVARITTHIDVTISFVDQLPDMLLVLFEQMLHINLFWLVPRKSHIELSKCSFFDKFGKFFLIDVVLLLVPAAKIQHSLPNLLALLFEPAPLLDETNEGSDPCAWPNHDDRSVRFERQPELGFPDIQGHCGFVPILIELLVHQPVSSHTFVYSVRFGSVLHDNGTDMDRVWVYLGCRSDGIIASLKTGKQFTKVVNRRPQRRGVLQDSQDIPPGLNNPAEIQSLAFSRRGSHLAQLLLLTGICGILCQLIENVCTWWISDIQIVGQGCAV</sequence>
<reference evidence="1" key="2">
    <citation type="submission" date="2017-11" db="EMBL/GenBank/DDBJ databases">
        <title>Coralsnake Venomics: Analyses of Venom Gland Transcriptomes and Proteomes of Six Brazilian Taxa.</title>
        <authorList>
            <person name="Aird S.D."/>
            <person name="Jorge da Silva N."/>
            <person name="Qiu L."/>
            <person name="Villar-Briones A."/>
            <person name="Aparecida-Saddi V."/>
            <person name="Campos-Telles M.P."/>
            <person name="Grau M."/>
            <person name="Mikheyev A.S."/>
        </authorList>
    </citation>
    <scope>NUCLEOTIDE SEQUENCE</scope>
    <source>
        <tissue evidence="1">Venom_gland</tissue>
    </source>
</reference>
<reference evidence="1" key="1">
    <citation type="submission" date="2017-07" db="EMBL/GenBank/DDBJ databases">
        <authorList>
            <person name="Mikheyev A."/>
            <person name="Grau M."/>
        </authorList>
    </citation>
    <scope>NUCLEOTIDE SEQUENCE</scope>
    <source>
        <tissue evidence="1">Venom_gland</tissue>
    </source>
</reference>
<name>A0A2D4KUZ7_9SAUR</name>
<dbReference type="EMBL" id="IACL01087921">
    <property type="protein sequence ID" value="LAB12529.1"/>
    <property type="molecule type" value="Transcribed_RNA"/>
</dbReference>
<accession>A0A2D4KUZ7</accession>
<proteinExistence type="predicted"/>